<dbReference type="InterPro" id="IPR023365">
    <property type="entry name" value="Sortase_dom-sf"/>
</dbReference>
<dbReference type="SUPFAM" id="SSF63817">
    <property type="entry name" value="Sortase"/>
    <property type="match status" value="1"/>
</dbReference>
<accession>A0ABY7JTM0</accession>
<reference evidence="3" key="1">
    <citation type="submission" date="2022-12" db="EMBL/GenBank/DDBJ databases">
        <title>Peptostreptococcus.</title>
        <authorList>
            <person name="Lee S.H."/>
        </authorList>
    </citation>
    <scope>NUCLEOTIDE SEQUENCE</scope>
    <source>
        <strain evidence="3">CBA3647</strain>
    </source>
</reference>
<keyword evidence="4" id="KW-1185">Reference proteome</keyword>
<evidence type="ECO:0000313" key="4">
    <source>
        <dbReference type="Proteomes" id="UP001164187"/>
    </source>
</evidence>
<dbReference type="Gene3D" id="2.40.260.10">
    <property type="entry name" value="Sortase"/>
    <property type="match status" value="1"/>
</dbReference>
<dbReference type="NCBIfam" id="TIGR01076">
    <property type="entry name" value="sortase_fam"/>
    <property type="match status" value="1"/>
</dbReference>
<keyword evidence="2" id="KW-0472">Membrane</keyword>
<proteinExistence type="predicted"/>
<evidence type="ECO:0000256" key="2">
    <source>
        <dbReference type="SAM" id="Phobius"/>
    </source>
</evidence>
<dbReference type="EMBL" id="CP114052">
    <property type="protein sequence ID" value="WAW15839.1"/>
    <property type="molecule type" value="Genomic_DNA"/>
</dbReference>
<organism evidence="3 4">
    <name type="scientific">Peptostreptococcus equinus</name>
    <dbReference type="NCBI Taxonomy" id="3003601"/>
    <lineage>
        <taxon>Bacteria</taxon>
        <taxon>Bacillati</taxon>
        <taxon>Bacillota</taxon>
        <taxon>Clostridia</taxon>
        <taxon>Peptostreptococcales</taxon>
        <taxon>Peptostreptococcaceae</taxon>
        <taxon>Peptostreptococcus</taxon>
    </lineage>
</organism>
<keyword evidence="2" id="KW-0812">Transmembrane</keyword>
<sequence length="262" mass="29877">MIIVGILVVSYPFLSQSYYSYLSKQNVEDFNEETKKLTSKEVEERMTLAKAYNDSLTNNTVFDPYTKKRLDEGRKSYAKMLEINEKIGHVSIPKIKEDLPIYAGTTEKVLQKGVGHMENTSLPIGGKGTHSVLTAHTGLPNNRLFTDLIKLKIGDTFYITNIKGTIAYKVDQIKVVLPTQFGDLAIDTNKDYVTLLTCTPYMINTHRLLVRGHRIPYNQDKKNKEESKYKFSALIKIGIVILVLLLLVYLLLRRNKKKKSVK</sequence>
<keyword evidence="2" id="KW-1133">Transmembrane helix</keyword>
<evidence type="ECO:0000313" key="3">
    <source>
        <dbReference type="EMBL" id="WAW15839.1"/>
    </source>
</evidence>
<feature type="transmembrane region" description="Helical" evidence="2">
    <location>
        <begin position="231"/>
        <end position="252"/>
    </location>
</feature>
<dbReference type="CDD" id="cd05827">
    <property type="entry name" value="Sortase_C"/>
    <property type="match status" value="1"/>
</dbReference>
<dbReference type="Proteomes" id="UP001164187">
    <property type="component" value="Chromosome"/>
</dbReference>
<dbReference type="InterPro" id="IPR005754">
    <property type="entry name" value="Sortase"/>
</dbReference>
<name>A0ABY7JTM0_9FIRM</name>
<evidence type="ECO:0000256" key="1">
    <source>
        <dbReference type="ARBA" id="ARBA00022801"/>
    </source>
</evidence>
<dbReference type="Pfam" id="PF04203">
    <property type="entry name" value="Sortase"/>
    <property type="match status" value="1"/>
</dbReference>
<dbReference type="NCBIfam" id="NF033745">
    <property type="entry name" value="class_C_sortase"/>
    <property type="match status" value="1"/>
</dbReference>
<gene>
    <name evidence="3" type="ORF">O0R46_01670</name>
</gene>
<protein>
    <submittedName>
        <fullName evidence="3">Class C sortase</fullName>
    </submittedName>
</protein>
<keyword evidence="1" id="KW-0378">Hydrolase</keyword>
<dbReference type="InterPro" id="IPR042002">
    <property type="entry name" value="Sortase_C"/>
</dbReference>